<dbReference type="Gene3D" id="2.40.30.10">
    <property type="entry name" value="Translation factors"/>
    <property type="match status" value="1"/>
</dbReference>
<gene>
    <name evidence="1" type="ORF">COX36_01695</name>
</gene>
<evidence type="ECO:0008006" key="3">
    <source>
        <dbReference type="Google" id="ProtNLM"/>
    </source>
</evidence>
<sequence>MAEELLKNEDELIGKITHYFGNIGVAIVELKKPLKEGDIVRIVGGLTDFTQSVGSMEVDHQKVSEAKPGESVGLKVDQKTKEGYKVYFER</sequence>
<organism evidence="1 2">
    <name type="scientific">Candidatus Nealsonbacteria bacterium CG23_combo_of_CG06-09_8_20_14_all_38_19</name>
    <dbReference type="NCBI Taxonomy" id="1974721"/>
    <lineage>
        <taxon>Bacteria</taxon>
        <taxon>Candidatus Nealsoniibacteriota</taxon>
    </lineage>
</organism>
<proteinExistence type="predicted"/>
<dbReference type="SUPFAM" id="SSF50447">
    <property type="entry name" value="Translation proteins"/>
    <property type="match status" value="1"/>
</dbReference>
<dbReference type="EMBL" id="PCRP01000026">
    <property type="protein sequence ID" value="PIP23744.1"/>
    <property type="molecule type" value="Genomic_DNA"/>
</dbReference>
<evidence type="ECO:0000313" key="1">
    <source>
        <dbReference type="EMBL" id="PIP23744.1"/>
    </source>
</evidence>
<evidence type="ECO:0000313" key="2">
    <source>
        <dbReference type="Proteomes" id="UP000230273"/>
    </source>
</evidence>
<dbReference type="Proteomes" id="UP000230273">
    <property type="component" value="Unassembled WGS sequence"/>
</dbReference>
<accession>A0A2G9YWX8</accession>
<comment type="caution">
    <text evidence="1">The sequence shown here is derived from an EMBL/GenBank/DDBJ whole genome shotgun (WGS) entry which is preliminary data.</text>
</comment>
<dbReference type="AlphaFoldDB" id="A0A2G9YWX8"/>
<dbReference type="InterPro" id="IPR009000">
    <property type="entry name" value="Transl_B-barrel_sf"/>
</dbReference>
<name>A0A2G9YWX8_9BACT</name>
<reference evidence="1 2" key="1">
    <citation type="submission" date="2017-09" db="EMBL/GenBank/DDBJ databases">
        <title>Depth-based differentiation of microbial function through sediment-hosted aquifers and enrichment of novel symbionts in the deep terrestrial subsurface.</title>
        <authorList>
            <person name="Probst A.J."/>
            <person name="Ladd B."/>
            <person name="Jarett J.K."/>
            <person name="Geller-Mcgrath D.E."/>
            <person name="Sieber C.M."/>
            <person name="Emerson J.B."/>
            <person name="Anantharaman K."/>
            <person name="Thomas B.C."/>
            <person name="Malmstrom R."/>
            <person name="Stieglmeier M."/>
            <person name="Klingl A."/>
            <person name="Woyke T."/>
            <person name="Ryan C.M."/>
            <person name="Banfield J.F."/>
        </authorList>
    </citation>
    <scope>NUCLEOTIDE SEQUENCE [LARGE SCALE GENOMIC DNA]</scope>
    <source>
        <strain evidence="1">CG23_combo_of_CG06-09_8_20_14_all_38_19</strain>
    </source>
</reference>
<protein>
    <recommendedName>
        <fullName evidence="3">Translation elongation factor-like protein</fullName>
    </recommendedName>
</protein>